<keyword evidence="2" id="KW-0479">Metal-binding</keyword>
<keyword evidence="9" id="KW-0233">DNA recombination</keyword>
<organism evidence="13 14">
    <name type="scientific">Aphanomyces invadans</name>
    <dbReference type="NCBI Taxonomy" id="157072"/>
    <lineage>
        <taxon>Eukaryota</taxon>
        <taxon>Sar</taxon>
        <taxon>Stramenopiles</taxon>
        <taxon>Oomycota</taxon>
        <taxon>Saprolegniomycetes</taxon>
        <taxon>Saprolegniales</taxon>
        <taxon>Verrucalvaceae</taxon>
        <taxon>Aphanomyces</taxon>
    </lineage>
</organism>
<name>A0A418AQS8_9STRA</name>
<keyword evidence="14" id="KW-1185">Reference proteome</keyword>
<dbReference type="PROSITE" id="PS50994">
    <property type="entry name" value="INTEGRASE"/>
    <property type="match status" value="1"/>
</dbReference>
<evidence type="ECO:0000256" key="6">
    <source>
        <dbReference type="ARBA" id="ARBA00022908"/>
    </source>
</evidence>
<evidence type="ECO:0000256" key="3">
    <source>
        <dbReference type="ARBA" id="ARBA00022759"/>
    </source>
</evidence>
<dbReference type="Gene3D" id="3.30.420.10">
    <property type="entry name" value="Ribonuclease H-like superfamily/Ribonuclease H"/>
    <property type="match status" value="1"/>
</dbReference>
<dbReference type="PANTHER" id="PTHR42648:SF11">
    <property type="entry name" value="TRANSPOSON TY4-P GAG-POL POLYPROTEIN"/>
    <property type="match status" value="1"/>
</dbReference>
<keyword evidence="7" id="KW-0695">RNA-directed DNA polymerase</keyword>
<dbReference type="InterPro" id="IPR039537">
    <property type="entry name" value="Retrotran_Ty1/copia-like"/>
</dbReference>
<feature type="coiled-coil region" evidence="10">
    <location>
        <begin position="20"/>
        <end position="47"/>
    </location>
</feature>
<gene>
    <name evidence="13" type="ORF">DYB32_006689</name>
</gene>
<protein>
    <recommendedName>
        <fullName evidence="12">Integrase catalytic domain-containing protein</fullName>
    </recommendedName>
</protein>
<evidence type="ECO:0000256" key="5">
    <source>
        <dbReference type="ARBA" id="ARBA00022842"/>
    </source>
</evidence>
<keyword evidence="4" id="KW-0378">Hydrolase</keyword>
<keyword evidence="8" id="KW-0548">Nucleotidyltransferase</keyword>
<keyword evidence="3" id="KW-0255">Endonuclease</keyword>
<evidence type="ECO:0000259" key="12">
    <source>
        <dbReference type="PROSITE" id="PS50994"/>
    </source>
</evidence>
<evidence type="ECO:0000256" key="11">
    <source>
        <dbReference type="SAM" id="MobiDB-lite"/>
    </source>
</evidence>
<keyword evidence="5" id="KW-0460">Magnesium</keyword>
<dbReference type="InterPro" id="IPR012337">
    <property type="entry name" value="RNaseH-like_sf"/>
</dbReference>
<evidence type="ECO:0000256" key="9">
    <source>
        <dbReference type="ARBA" id="ARBA00023172"/>
    </source>
</evidence>
<dbReference type="InterPro" id="IPR001584">
    <property type="entry name" value="Integrase_cat-core"/>
</dbReference>
<evidence type="ECO:0000256" key="7">
    <source>
        <dbReference type="ARBA" id="ARBA00022918"/>
    </source>
</evidence>
<dbReference type="SUPFAM" id="SSF53098">
    <property type="entry name" value="Ribonuclease H-like"/>
    <property type="match status" value="1"/>
</dbReference>
<reference evidence="13 14" key="1">
    <citation type="submission" date="2018-08" db="EMBL/GenBank/DDBJ databases">
        <title>Aphanomyces genome sequencing and annotation.</title>
        <authorList>
            <person name="Minardi D."/>
            <person name="Oidtmann B."/>
            <person name="Van Der Giezen M."/>
            <person name="Studholme D.J."/>
        </authorList>
    </citation>
    <scope>NUCLEOTIDE SEQUENCE [LARGE SCALE GENOMIC DNA]</scope>
    <source>
        <strain evidence="13 14">NJM0002</strain>
    </source>
</reference>
<evidence type="ECO:0000256" key="4">
    <source>
        <dbReference type="ARBA" id="ARBA00022801"/>
    </source>
</evidence>
<dbReference type="GO" id="GO:0004519">
    <property type="term" value="F:endonuclease activity"/>
    <property type="evidence" value="ECO:0007669"/>
    <property type="project" value="UniProtKB-KW"/>
</dbReference>
<evidence type="ECO:0000313" key="13">
    <source>
        <dbReference type="EMBL" id="RHY27567.1"/>
    </source>
</evidence>
<dbReference type="GO" id="GO:0016787">
    <property type="term" value="F:hydrolase activity"/>
    <property type="evidence" value="ECO:0007669"/>
    <property type="project" value="UniProtKB-KW"/>
</dbReference>
<keyword evidence="6" id="KW-0229">DNA integration</keyword>
<dbReference type="GO" id="GO:0046872">
    <property type="term" value="F:metal ion binding"/>
    <property type="evidence" value="ECO:0007669"/>
    <property type="project" value="UniProtKB-KW"/>
</dbReference>
<keyword evidence="10" id="KW-0175">Coiled coil</keyword>
<evidence type="ECO:0000256" key="2">
    <source>
        <dbReference type="ARBA" id="ARBA00022723"/>
    </source>
</evidence>
<feature type="compositionally biased region" description="Acidic residues" evidence="11">
    <location>
        <begin position="422"/>
        <end position="442"/>
    </location>
</feature>
<proteinExistence type="predicted"/>
<evidence type="ECO:0000256" key="8">
    <source>
        <dbReference type="ARBA" id="ARBA00022932"/>
    </source>
</evidence>
<sequence length="633" mass="70564">MIATWWKRPVKSSLFNEITERFSERDVENLKLRIEDEERRLTEMNQLRHVEKLKSPRTRVVRGFGAADAKAVANFKGKLIVNIKFGLRTNSNVLYFPQSGVSLLSLGVFTQRGYEFKSVGTTGANIMKGNQEFLHFERSGQFYELVGELVVPDRVCAVLDNDIWHRRMVHASVAKLHQLSTSGFAMPDLKGQSHSTCEVCMATNLRRQTFSDKVQSDLPDVVSVDLVFFSVPSRDEFTSALKLVTHDHRLSYVAPLRIKSDTLSAFERFFVYYKAQRSASIKHVKSDGGGEFAGQFKTILEKNGVELHVALRETPQLNGIAERTGYPWFDGPGHAQICQPQHRLLGKSGNTSIPEPAVEEAAMDGDGDATESNTIDADEPPEPEGVKEPTDEAQTDEDPQDAHADDAGEPPNPYADVPCDPHDDDIEKPDEFVDAGQDDDPDVPAPDPQGCAIPYAQVEEEPVRATSTAALLKLPARQDTEVVGILPTASDPCVYVFGDGEAYIVVYVDDLILCARDTVLVPKFEAFMDSMIVIEKLGDLEFRFGVTVSRDCDQMLVYLNQSTFVDQLQDRFDVQGHGLLVLMKLRPEVNDQDVILTKRRIVKWFVPYSISSIVAFAEIVETHRAPLTGNEIA</sequence>
<dbReference type="GO" id="GO:0015074">
    <property type="term" value="P:DNA integration"/>
    <property type="evidence" value="ECO:0007669"/>
    <property type="project" value="UniProtKB-KW"/>
</dbReference>
<dbReference type="GO" id="GO:0003676">
    <property type="term" value="F:nucleic acid binding"/>
    <property type="evidence" value="ECO:0007669"/>
    <property type="project" value="InterPro"/>
</dbReference>
<keyword evidence="8" id="KW-0239">DNA-directed DNA polymerase</keyword>
<dbReference type="PANTHER" id="PTHR42648">
    <property type="entry name" value="TRANSPOSASE, PUTATIVE-RELATED"/>
    <property type="match status" value="1"/>
</dbReference>
<dbReference type="AlphaFoldDB" id="A0A418AQS8"/>
<evidence type="ECO:0000256" key="10">
    <source>
        <dbReference type="SAM" id="Coils"/>
    </source>
</evidence>
<dbReference type="GO" id="GO:0006310">
    <property type="term" value="P:DNA recombination"/>
    <property type="evidence" value="ECO:0007669"/>
    <property type="project" value="UniProtKB-KW"/>
</dbReference>
<keyword evidence="1" id="KW-0540">Nuclease</keyword>
<dbReference type="GO" id="GO:0003964">
    <property type="term" value="F:RNA-directed DNA polymerase activity"/>
    <property type="evidence" value="ECO:0007669"/>
    <property type="project" value="UniProtKB-KW"/>
</dbReference>
<comment type="caution">
    <text evidence="13">The sequence shown here is derived from an EMBL/GenBank/DDBJ whole genome shotgun (WGS) entry which is preliminary data.</text>
</comment>
<accession>A0A418AQS8</accession>
<dbReference type="EMBL" id="QUSY01000745">
    <property type="protein sequence ID" value="RHY27567.1"/>
    <property type="molecule type" value="Genomic_DNA"/>
</dbReference>
<feature type="domain" description="Integrase catalytic" evidence="12">
    <location>
        <begin position="215"/>
        <end position="324"/>
    </location>
</feature>
<evidence type="ECO:0000313" key="14">
    <source>
        <dbReference type="Proteomes" id="UP000285060"/>
    </source>
</evidence>
<dbReference type="InterPro" id="IPR036397">
    <property type="entry name" value="RNaseH_sf"/>
</dbReference>
<keyword evidence="8" id="KW-0808">Transferase</keyword>
<dbReference type="GO" id="GO:0003887">
    <property type="term" value="F:DNA-directed DNA polymerase activity"/>
    <property type="evidence" value="ECO:0007669"/>
    <property type="project" value="UniProtKB-KW"/>
</dbReference>
<dbReference type="Proteomes" id="UP000285060">
    <property type="component" value="Unassembled WGS sequence"/>
</dbReference>
<feature type="region of interest" description="Disordered" evidence="11">
    <location>
        <begin position="361"/>
        <end position="447"/>
    </location>
</feature>
<evidence type="ECO:0000256" key="1">
    <source>
        <dbReference type="ARBA" id="ARBA00022722"/>
    </source>
</evidence>